<protein>
    <submittedName>
        <fullName evidence="6">Iron transporter substrate-binding protein</fullName>
    </submittedName>
</protein>
<keyword evidence="3" id="KW-0732">Signal</keyword>
<dbReference type="AlphaFoldDB" id="A0A6L6IXS2"/>
<evidence type="ECO:0000256" key="1">
    <source>
        <dbReference type="ARBA" id="ARBA00004418"/>
    </source>
</evidence>
<comment type="subcellular location">
    <subcellularLocation>
        <location evidence="1">Periplasm</location>
    </subcellularLocation>
</comment>
<dbReference type="InterPro" id="IPR034981">
    <property type="entry name" value="Imelysin-like_EfeO/Algp7"/>
</dbReference>
<evidence type="ECO:0000256" key="3">
    <source>
        <dbReference type="ARBA" id="ARBA00022729"/>
    </source>
</evidence>
<dbReference type="InterPro" id="IPR050894">
    <property type="entry name" value="EfeM/EfeO_iron_uptake"/>
</dbReference>
<dbReference type="NCBIfam" id="NF041757">
    <property type="entry name" value="EfeO"/>
    <property type="match status" value="1"/>
</dbReference>
<accession>A0A6L6IXS2</accession>
<comment type="similarity">
    <text evidence="2">Belongs to the EfeM/EfeO family.</text>
</comment>
<feature type="domain" description="Imelysin-like" evidence="4">
    <location>
        <begin position="144"/>
        <end position="368"/>
    </location>
</feature>
<name>A0A6L6IXS2_9RHOB</name>
<evidence type="ECO:0000313" key="6">
    <source>
        <dbReference type="EMBL" id="MTH64072.1"/>
    </source>
</evidence>
<comment type="caution">
    <text evidence="6">The sequence shown here is derived from an EMBL/GenBank/DDBJ whole genome shotgun (WGS) entry which is preliminary data.</text>
</comment>
<dbReference type="PANTHER" id="PTHR39192">
    <property type="entry name" value="IRON UPTAKE SYSTEM COMPONENT EFEO"/>
    <property type="match status" value="1"/>
</dbReference>
<dbReference type="EMBL" id="WMII01000005">
    <property type="protein sequence ID" value="MTH64072.1"/>
    <property type="molecule type" value="Genomic_DNA"/>
</dbReference>
<proteinExistence type="inferred from homology"/>
<dbReference type="InterPro" id="IPR028096">
    <property type="entry name" value="EfeO_Cupredoxin"/>
</dbReference>
<keyword evidence="7" id="KW-1185">Reference proteome</keyword>
<dbReference type="RefSeq" id="WP_155043935.1">
    <property type="nucleotide sequence ID" value="NZ_WMIH01000004.1"/>
</dbReference>
<dbReference type="InterPro" id="IPR053377">
    <property type="entry name" value="Iron_uptake_EfeM/EfeO"/>
</dbReference>
<evidence type="ECO:0000256" key="2">
    <source>
        <dbReference type="ARBA" id="ARBA00005989"/>
    </source>
</evidence>
<dbReference type="Pfam" id="PF13473">
    <property type="entry name" value="Cupredoxin_1"/>
    <property type="match status" value="1"/>
</dbReference>
<sequence>MSLRAIHFGIAGAVALSVAGGAAFWYASQQQTRTAADRLVTVDAATCQPNAITVPGGQRSFEIVNASDRPIEWEILNGVMVVAERENIAPGFRANLQVALAPGEYAMTCGLLSNPRGTLTVTASDEAAAAASEVTLRKFLGPLSEYRVYLVMQGNAAVTSAETLRDAIAKGDLDAARAAWRQARLPYRRIEPLAYRISDLKNAIDPNAAYLQGRENDPGFTGYHRIEYGLFAQNSTDGLQPVADKLVADLRDLAARLKAMPLDPALLTALPGDMAGQLAQAQVPQGESPYAGNELQDFQASLEGIAKLADLLRQVAASVDPRLDRDLARDLQTAQDGVRALQAQHASYHDVPPQARQTLAADLTRLSDSFGRLQPVIGIN</sequence>
<evidence type="ECO:0000259" key="5">
    <source>
        <dbReference type="Pfam" id="PF13473"/>
    </source>
</evidence>
<dbReference type="Proteomes" id="UP000478740">
    <property type="component" value="Unassembled WGS sequence"/>
</dbReference>
<feature type="domain" description="EfeO-type cupredoxin-like" evidence="5">
    <location>
        <begin position="18"/>
        <end position="121"/>
    </location>
</feature>
<dbReference type="CDD" id="cd14656">
    <property type="entry name" value="Imelysin-like_EfeO"/>
    <property type="match status" value="1"/>
</dbReference>
<dbReference type="PANTHER" id="PTHR39192:SF1">
    <property type="entry name" value="IRON UPTAKE SYSTEM COMPONENT EFEO"/>
    <property type="match status" value="1"/>
</dbReference>
<reference evidence="6 7" key="1">
    <citation type="submission" date="2019-11" db="EMBL/GenBank/DDBJ databases">
        <authorList>
            <person name="Dong K."/>
        </authorList>
    </citation>
    <scope>NUCLEOTIDE SEQUENCE [LARGE SCALE GENOMIC DNA]</scope>
    <source>
        <strain evidence="6 7">DK608</strain>
    </source>
</reference>
<dbReference type="InterPro" id="IPR018976">
    <property type="entry name" value="Imelysin-like"/>
</dbReference>
<gene>
    <name evidence="6" type="ORF">GL284_07310</name>
</gene>
<dbReference type="Pfam" id="PF09375">
    <property type="entry name" value="Peptidase_M75"/>
    <property type="match status" value="1"/>
</dbReference>
<dbReference type="InterPro" id="IPR038352">
    <property type="entry name" value="Imelysin_sf"/>
</dbReference>
<organism evidence="6 7">
    <name type="scientific">Paracoccus shanxieyensis</name>
    <dbReference type="NCBI Taxonomy" id="2675752"/>
    <lineage>
        <taxon>Bacteria</taxon>
        <taxon>Pseudomonadati</taxon>
        <taxon>Pseudomonadota</taxon>
        <taxon>Alphaproteobacteria</taxon>
        <taxon>Rhodobacterales</taxon>
        <taxon>Paracoccaceae</taxon>
        <taxon>Paracoccus</taxon>
    </lineage>
</organism>
<dbReference type="Gene3D" id="1.20.1420.20">
    <property type="entry name" value="M75 peptidase, HXXE motif"/>
    <property type="match status" value="1"/>
</dbReference>
<evidence type="ECO:0000313" key="7">
    <source>
        <dbReference type="Proteomes" id="UP000478740"/>
    </source>
</evidence>
<dbReference type="GO" id="GO:0042597">
    <property type="term" value="C:periplasmic space"/>
    <property type="evidence" value="ECO:0007669"/>
    <property type="project" value="UniProtKB-SubCell"/>
</dbReference>
<evidence type="ECO:0000259" key="4">
    <source>
        <dbReference type="Pfam" id="PF09375"/>
    </source>
</evidence>